<proteinExistence type="predicted"/>
<dbReference type="Gene3D" id="3.30.710.10">
    <property type="entry name" value="Potassium Channel Kv1.1, Chain A"/>
    <property type="match status" value="1"/>
</dbReference>
<evidence type="ECO:0000256" key="13">
    <source>
        <dbReference type="SAM" id="Phobius"/>
    </source>
</evidence>
<dbReference type="PRINTS" id="PR00169">
    <property type="entry name" value="KCHANNEL"/>
</dbReference>
<dbReference type="GO" id="GO:0001508">
    <property type="term" value="P:action potential"/>
    <property type="evidence" value="ECO:0007669"/>
    <property type="project" value="TreeGrafter"/>
</dbReference>
<evidence type="ECO:0000256" key="4">
    <source>
        <dbReference type="ARBA" id="ARBA00022692"/>
    </source>
</evidence>
<evidence type="ECO:0000256" key="1">
    <source>
        <dbReference type="ARBA" id="ARBA00004141"/>
    </source>
</evidence>
<keyword evidence="2" id="KW-0813">Transport</keyword>
<dbReference type="AlphaFoldDB" id="A0A914HGU3"/>
<reference evidence="16" key="1">
    <citation type="submission" date="2022-11" db="UniProtKB">
        <authorList>
            <consortium name="WormBaseParasite"/>
        </authorList>
    </citation>
    <scope>IDENTIFICATION</scope>
</reference>
<evidence type="ECO:0000313" key="16">
    <source>
        <dbReference type="WBParaSite" id="Gr19_v10_g16833.t2"/>
    </source>
</evidence>
<feature type="compositionally biased region" description="Low complexity" evidence="12">
    <location>
        <begin position="46"/>
        <end position="62"/>
    </location>
</feature>
<dbReference type="GO" id="GO:0005251">
    <property type="term" value="F:delayed rectifier potassium channel activity"/>
    <property type="evidence" value="ECO:0007669"/>
    <property type="project" value="TreeGrafter"/>
</dbReference>
<dbReference type="FunFam" id="1.20.120.350:FF:000074">
    <property type="entry name" value="SHaW family of potassium channels"/>
    <property type="match status" value="1"/>
</dbReference>
<keyword evidence="6" id="KW-0851">Voltage-gated channel</keyword>
<feature type="transmembrane region" description="Helical" evidence="13">
    <location>
        <begin position="580"/>
        <end position="604"/>
    </location>
</feature>
<evidence type="ECO:0000256" key="5">
    <source>
        <dbReference type="ARBA" id="ARBA00022826"/>
    </source>
</evidence>
<dbReference type="InterPro" id="IPR011333">
    <property type="entry name" value="SKP1/BTB/POZ_sf"/>
</dbReference>
<keyword evidence="4 13" id="KW-0812">Transmembrane</keyword>
<evidence type="ECO:0000256" key="11">
    <source>
        <dbReference type="ARBA" id="ARBA00023303"/>
    </source>
</evidence>
<dbReference type="SUPFAM" id="SSF54695">
    <property type="entry name" value="POZ domain"/>
    <property type="match status" value="1"/>
</dbReference>
<evidence type="ECO:0000313" key="15">
    <source>
        <dbReference type="Proteomes" id="UP000887572"/>
    </source>
</evidence>
<dbReference type="Proteomes" id="UP000887572">
    <property type="component" value="Unplaced"/>
</dbReference>
<evidence type="ECO:0000256" key="9">
    <source>
        <dbReference type="ARBA" id="ARBA00023065"/>
    </source>
</evidence>
<dbReference type="PRINTS" id="PR01496">
    <property type="entry name" value="SHAKERCHANEL"/>
</dbReference>
<feature type="transmembrane region" description="Helical" evidence="13">
    <location>
        <begin position="428"/>
        <end position="453"/>
    </location>
</feature>
<dbReference type="InterPro" id="IPR003972">
    <property type="entry name" value="K_chnl_volt-dep_Kv1"/>
</dbReference>
<keyword evidence="5" id="KW-0631">Potassium channel</keyword>
<feature type="transmembrane region" description="Helical" evidence="13">
    <location>
        <begin position="395"/>
        <end position="416"/>
    </location>
</feature>
<accession>A0A914HGU3</accession>
<protein>
    <submittedName>
        <fullName evidence="16">BTB domain-containing protein</fullName>
    </submittedName>
</protein>
<keyword evidence="10 13" id="KW-0472">Membrane</keyword>
<dbReference type="Gene3D" id="1.10.287.70">
    <property type="match status" value="1"/>
</dbReference>
<feature type="compositionally biased region" description="Low complexity" evidence="12">
    <location>
        <begin position="153"/>
        <end position="169"/>
    </location>
</feature>
<evidence type="ECO:0000256" key="10">
    <source>
        <dbReference type="ARBA" id="ARBA00023136"/>
    </source>
</evidence>
<feature type="compositionally biased region" description="Acidic residues" evidence="12">
    <location>
        <begin position="1"/>
        <end position="10"/>
    </location>
</feature>
<dbReference type="WBParaSite" id="Gr19_v10_g16833.t2">
    <property type="protein sequence ID" value="Gr19_v10_g16833.t2"/>
    <property type="gene ID" value="Gr19_v10_g16833"/>
</dbReference>
<keyword evidence="8 13" id="KW-1133">Transmembrane helix</keyword>
<dbReference type="GO" id="GO:0008076">
    <property type="term" value="C:voltage-gated potassium channel complex"/>
    <property type="evidence" value="ECO:0007669"/>
    <property type="project" value="InterPro"/>
</dbReference>
<dbReference type="SUPFAM" id="SSF81324">
    <property type="entry name" value="Voltage-gated potassium channels"/>
    <property type="match status" value="1"/>
</dbReference>
<sequence>MLSSCDDETEVMAPVPVPMLSPSTSTSAVVVIEPHPAAADCEAEQRNQPPVQHHNHQQQQQKNGGGGDSSNSAATKRHHRRRFRRCCPIVPNGGGALCALDASVRRRANSEGHIQQQQRSGHSASLISSPKQQRFFRLCKAEQNAAGAPPSPQAVRAAATAVQRAPYDDSSTDDTSRATTTTVSNRYLKCPQRGGESCGDLVPKGSDGHLAAGIANGTTAAAEEERDLVLTINVSGTHFQTFESTLRRFPDSLLGDPLKRKELWNEQLHETFLDRSSQCFEAILHIYRSGGQVIRPAAIPVELFIDELVFYELKDDVWANFCESEGCRVRSACKKPNNKFQRKIWDLMEHPDTSPLARLIAALSVAVIIISTVSFCLESIPELKPSEMSREWSSPFFWIEFGCCLWFSIELFVRFLASPSKTEFMKSFLNVLDFVAVAPFFVNLMLKMAFAFLGLKYHNNEYSSIRSANAAASSTSSSASFAVLRIVRLVRVFRIFKLSRHFTGLQVLGKTFKASVQEFFLLIFFMGIALVLFSSGVYFAEQGEPGTKFTSIPASFWFVLATMTTVGYGDLVPHGVYGKIVGSCCALIGVLTLALPVPIIVANFKRFYRQEIILAKMYEQNPPPKQVKAIIMHARAEEESINAPILGGGPKAVTPPTRATAQFVQKISV</sequence>
<keyword evidence="15" id="KW-1185">Reference proteome</keyword>
<evidence type="ECO:0000259" key="14">
    <source>
        <dbReference type="SMART" id="SM00225"/>
    </source>
</evidence>
<feature type="domain" description="BTB" evidence="14">
    <location>
        <begin position="228"/>
        <end position="328"/>
    </location>
</feature>
<dbReference type="PANTHER" id="PTHR11537:SF113">
    <property type="entry name" value="POTASSIUM VOLTAGE-GATED CHANNEL PROTEIN SHAKER"/>
    <property type="match status" value="1"/>
</dbReference>
<keyword evidence="3" id="KW-0633">Potassium transport</keyword>
<keyword evidence="9" id="KW-0406">Ion transport</keyword>
<dbReference type="InterPro" id="IPR000210">
    <property type="entry name" value="BTB/POZ_dom"/>
</dbReference>
<dbReference type="PANTHER" id="PTHR11537">
    <property type="entry name" value="VOLTAGE-GATED POTASSIUM CHANNEL"/>
    <property type="match status" value="1"/>
</dbReference>
<organism evidence="15 16">
    <name type="scientific">Globodera rostochiensis</name>
    <name type="common">Golden nematode worm</name>
    <name type="synonym">Heterodera rostochiensis</name>
    <dbReference type="NCBI Taxonomy" id="31243"/>
    <lineage>
        <taxon>Eukaryota</taxon>
        <taxon>Metazoa</taxon>
        <taxon>Ecdysozoa</taxon>
        <taxon>Nematoda</taxon>
        <taxon>Chromadorea</taxon>
        <taxon>Rhabditida</taxon>
        <taxon>Tylenchina</taxon>
        <taxon>Tylenchomorpha</taxon>
        <taxon>Tylenchoidea</taxon>
        <taxon>Heteroderidae</taxon>
        <taxon>Heteroderinae</taxon>
        <taxon>Globodera</taxon>
    </lineage>
</organism>
<evidence type="ECO:0000256" key="12">
    <source>
        <dbReference type="SAM" id="MobiDB-lite"/>
    </source>
</evidence>
<feature type="transmembrane region" description="Helical" evidence="13">
    <location>
        <begin position="356"/>
        <end position="375"/>
    </location>
</feature>
<comment type="subcellular location">
    <subcellularLocation>
        <location evidence="1">Membrane</location>
        <topology evidence="1">Multi-pass membrane protein</topology>
    </subcellularLocation>
</comment>
<dbReference type="Gene3D" id="1.20.120.350">
    <property type="entry name" value="Voltage-gated potassium channels. Chain C"/>
    <property type="match status" value="1"/>
</dbReference>
<feature type="region of interest" description="Disordered" evidence="12">
    <location>
        <begin position="1"/>
        <end position="82"/>
    </location>
</feature>
<dbReference type="Pfam" id="PF02214">
    <property type="entry name" value="BTB_2"/>
    <property type="match status" value="1"/>
</dbReference>
<feature type="transmembrane region" description="Helical" evidence="13">
    <location>
        <begin position="519"/>
        <end position="540"/>
    </location>
</feature>
<dbReference type="Pfam" id="PF00520">
    <property type="entry name" value="Ion_trans"/>
    <property type="match status" value="1"/>
</dbReference>
<dbReference type="PRINTS" id="PR01491">
    <property type="entry name" value="KVCHANNEL"/>
</dbReference>
<evidence type="ECO:0000256" key="6">
    <source>
        <dbReference type="ARBA" id="ARBA00022882"/>
    </source>
</evidence>
<keyword evidence="11" id="KW-0407">Ion channel</keyword>
<evidence type="ECO:0000256" key="8">
    <source>
        <dbReference type="ARBA" id="ARBA00022989"/>
    </source>
</evidence>
<feature type="region of interest" description="Disordered" evidence="12">
    <location>
        <begin position="145"/>
        <end position="180"/>
    </location>
</feature>
<dbReference type="GO" id="GO:0051260">
    <property type="term" value="P:protein homooligomerization"/>
    <property type="evidence" value="ECO:0007669"/>
    <property type="project" value="InterPro"/>
</dbReference>
<evidence type="ECO:0000256" key="7">
    <source>
        <dbReference type="ARBA" id="ARBA00022958"/>
    </source>
</evidence>
<evidence type="ECO:0000256" key="2">
    <source>
        <dbReference type="ARBA" id="ARBA00022448"/>
    </source>
</evidence>
<dbReference type="InterPro" id="IPR003131">
    <property type="entry name" value="T1-type_BTB"/>
</dbReference>
<dbReference type="SMART" id="SM00225">
    <property type="entry name" value="BTB"/>
    <property type="match status" value="1"/>
</dbReference>
<dbReference type="InterPro" id="IPR003968">
    <property type="entry name" value="K_chnl_volt-dep_Kv"/>
</dbReference>
<feature type="transmembrane region" description="Helical" evidence="13">
    <location>
        <begin position="552"/>
        <end position="568"/>
    </location>
</feature>
<name>A0A914HGU3_GLORO</name>
<dbReference type="InterPro" id="IPR027359">
    <property type="entry name" value="Volt_channel_dom_sf"/>
</dbReference>
<evidence type="ECO:0000256" key="3">
    <source>
        <dbReference type="ARBA" id="ARBA00022538"/>
    </source>
</evidence>
<dbReference type="FunFam" id="1.10.287.70:FF:000002">
    <property type="entry name" value="Potassium voltage-gated channel subfamily a member"/>
    <property type="match status" value="1"/>
</dbReference>
<keyword evidence="7" id="KW-0630">Potassium</keyword>
<dbReference type="InterPro" id="IPR005821">
    <property type="entry name" value="Ion_trans_dom"/>
</dbReference>
<dbReference type="InterPro" id="IPR028325">
    <property type="entry name" value="VG_K_chnl"/>
</dbReference>